<sequence>MEILKCLAKPSGANRSQEERGKKAVRLRQKGLSKAVLIAAITGALLVPLPARAAIFGGGLDRDVLEELSKVLGIDSYNLGSLDEILNGTQAPENAGVSDPDNSILVQPISIIGKDGVNWDEILGNSTFEENALKIANGSIKLGAKNGGVPIAIDYVKLSQILQVSSQAIAANNEKTQANNQVTESVFQDAADTYDRVYSTPANSTLEAIEQSNQIAIANGLVGMAQTKHIQSLVRSLEVSNALSLAEKNQERGQRLKNEIQVGVLERDVGLSRAFLHR</sequence>
<dbReference type="Proteomes" id="UP000238762">
    <property type="component" value="Unassembled WGS sequence"/>
</dbReference>
<evidence type="ECO:0000313" key="1">
    <source>
        <dbReference type="EMBL" id="PSB02388.1"/>
    </source>
</evidence>
<dbReference type="AlphaFoldDB" id="A0A2T1C2I5"/>
<protein>
    <submittedName>
        <fullName evidence="1">Uncharacterized protein</fullName>
    </submittedName>
</protein>
<comment type="caution">
    <text evidence="1">The sequence shown here is derived from an EMBL/GenBank/DDBJ whole genome shotgun (WGS) entry which is preliminary data.</text>
</comment>
<reference evidence="1 2" key="1">
    <citation type="submission" date="2018-02" db="EMBL/GenBank/DDBJ databases">
        <authorList>
            <person name="Cohen D.B."/>
            <person name="Kent A.D."/>
        </authorList>
    </citation>
    <scope>NUCLEOTIDE SEQUENCE [LARGE SCALE GENOMIC DNA]</scope>
    <source>
        <strain evidence="1 2">CCAP 1448/3</strain>
    </source>
</reference>
<proteinExistence type="predicted"/>
<gene>
    <name evidence="1" type="ORF">C7B64_13460</name>
</gene>
<name>A0A2T1C2I5_9CYAN</name>
<reference evidence="1 2" key="2">
    <citation type="submission" date="2018-03" db="EMBL/GenBank/DDBJ databases">
        <title>The ancient ancestry and fast evolution of plastids.</title>
        <authorList>
            <person name="Moore K.R."/>
            <person name="Magnabosco C."/>
            <person name="Momper L."/>
            <person name="Gold D.A."/>
            <person name="Bosak T."/>
            <person name="Fournier G.P."/>
        </authorList>
    </citation>
    <scope>NUCLEOTIDE SEQUENCE [LARGE SCALE GENOMIC DNA]</scope>
    <source>
        <strain evidence="1 2">CCAP 1448/3</strain>
    </source>
</reference>
<evidence type="ECO:0000313" key="2">
    <source>
        <dbReference type="Proteomes" id="UP000238762"/>
    </source>
</evidence>
<keyword evidence="2" id="KW-1185">Reference proteome</keyword>
<organism evidence="1 2">
    <name type="scientific">Merismopedia glauca CCAP 1448/3</name>
    <dbReference type="NCBI Taxonomy" id="1296344"/>
    <lineage>
        <taxon>Bacteria</taxon>
        <taxon>Bacillati</taxon>
        <taxon>Cyanobacteriota</taxon>
        <taxon>Cyanophyceae</taxon>
        <taxon>Synechococcales</taxon>
        <taxon>Merismopediaceae</taxon>
        <taxon>Merismopedia</taxon>
    </lineage>
</organism>
<dbReference type="RefSeq" id="WP_106289178.1">
    <property type="nucleotide sequence ID" value="NZ_CAWNTC010000071.1"/>
</dbReference>
<dbReference type="EMBL" id="PVWJ01000062">
    <property type="protein sequence ID" value="PSB02388.1"/>
    <property type="molecule type" value="Genomic_DNA"/>
</dbReference>
<accession>A0A2T1C2I5</accession>